<evidence type="ECO:0000313" key="1">
    <source>
        <dbReference type="EMBL" id="RDW21247.1"/>
    </source>
</evidence>
<reference evidence="2" key="1">
    <citation type="submission" date="2017-11" db="EMBL/GenBank/DDBJ databases">
        <authorList>
            <person name="Zhu W."/>
        </authorList>
    </citation>
    <scope>NUCLEOTIDE SEQUENCE [LARGE SCALE GENOMIC DNA]</scope>
    <source>
        <strain evidence="2">CAU 1051</strain>
    </source>
</reference>
<protein>
    <submittedName>
        <fullName evidence="1">DNA-binding protein</fullName>
    </submittedName>
</protein>
<dbReference type="Proteomes" id="UP000256520">
    <property type="component" value="Unassembled WGS sequence"/>
</dbReference>
<keyword evidence="1" id="KW-0238">DNA-binding</keyword>
<dbReference type="GO" id="GO:0003677">
    <property type="term" value="F:DNA binding"/>
    <property type="evidence" value="ECO:0007669"/>
    <property type="project" value="UniProtKB-KW"/>
</dbReference>
<evidence type="ECO:0000313" key="2">
    <source>
        <dbReference type="Proteomes" id="UP000256520"/>
    </source>
</evidence>
<gene>
    <name evidence="1" type="ORF">CWR45_03105</name>
</gene>
<accession>A0A3D8Q091</accession>
<dbReference type="AlphaFoldDB" id="A0A3D8Q091"/>
<comment type="caution">
    <text evidence="1">The sequence shown here is derived from an EMBL/GenBank/DDBJ whole genome shotgun (WGS) entry which is preliminary data.</text>
</comment>
<organism evidence="1 2">
    <name type="scientific">Oceanobacillus chungangensis</name>
    <dbReference type="NCBI Taxonomy" id="1229152"/>
    <lineage>
        <taxon>Bacteria</taxon>
        <taxon>Bacillati</taxon>
        <taxon>Bacillota</taxon>
        <taxon>Bacilli</taxon>
        <taxon>Bacillales</taxon>
        <taxon>Bacillaceae</taxon>
        <taxon>Oceanobacillus</taxon>
    </lineage>
</organism>
<keyword evidence="2" id="KW-1185">Reference proteome</keyword>
<dbReference type="RefSeq" id="WP_115748345.1">
    <property type="nucleotide sequence ID" value="NZ_PIOD01000003.1"/>
</dbReference>
<dbReference type="EMBL" id="PIOD01000003">
    <property type="protein sequence ID" value="RDW21247.1"/>
    <property type="molecule type" value="Genomic_DNA"/>
</dbReference>
<dbReference type="OrthoDB" id="7950977at2"/>
<name>A0A3D8Q091_9BACI</name>
<proteinExistence type="predicted"/>
<dbReference type="Gene3D" id="1.10.150.20">
    <property type="entry name" value="5' to 3' exonuclease, C-terminal subdomain"/>
    <property type="match status" value="1"/>
</dbReference>
<dbReference type="SUPFAM" id="SSF47789">
    <property type="entry name" value="C-terminal domain of RNA polymerase alpha subunit"/>
    <property type="match status" value="1"/>
</dbReference>
<dbReference type="Pfam" id="PF14520">
    <property type="entry name" value="HHH_5"/>
    <property type="match status" value="1"/>
</dbReference>
<sequence length="72" mass="7900">MEQEQQYEEGNLPKNLAKPAVRALAGKGILRLEQVAECKVSELLALHGMGPKAVEQLRIALNEQGLAFLDET</sequence>